<accession>A0A1M7I7F3</accession>
<proteinExistence type="predicted"/>
<evidence type="ECO:0000256" key="1">
    <source>
        <dbReference type="ARBA" id="ARBA00022691"/>
    </source>
</evidence>
<name>A0A1M7I7F3_9FIRM</name>
<keyword evidence="7" id="KW-1185">Reference proteome</keyword>
<dbReference type="InterPro" id="IPR050377">
    <property type="entry name" value="Radical_SAM_PqqE_MftC-like"/>
</dbReference>
<dbReference type="OrthoDB" id="9810775at2"/>
<dbReference type="AlphaFoldDB" id="A0A1M7I7F3"/>
<sequence>MRENEKKNILLTNLLIKQGHCDSFCKYCYHNKEEGYTENSSEYTYENELKDNIDQIIEFSSNNFNCPIIKICGGEIFLMTNLKELVGKLLDKYPYVLIQTNGKHLNDETLEWIINYKRVFLQVSMDGHLLSMNRYRFETQDILDKLLYAIKILKKNDIYIELTSVLNKLNTARYAEFLDYLYELPGGKKTNTLKATPILLMDKTGEFKASPEDIKEIEKLTVENKYSQILPPIQYMKHFYKLMQGEKLNYYCYNPIISANYIDTGEVKGCTNVLPENVLNVGNVFTDQHEDIMNRFGRTKFQQLLVNTKQWVPLCKTCYNFCSIYNLYLNGSMSIDELSSNNYMFEVEEVREILIKLKAEIEENNRKQSLKIRKR</sequence>
<dbReference type="SFLD" id="SFLDG01067">
    <property type="entry name" value="SPASM/twitch_domain_containing"/>
    <property type="match status" value="1"/>
</dbReference>
<reference evidence="6 7" key="1">
    <citation type="submission" date="2016-11" db="EMBL/GenBank/DDBJ databases">
        <authorList>
            <person name="Jaros S."/>
            <person name="Januszkiewicz K."/>
            <person name="Wedrychowicz H."/>
        </authorList>
    </citation>
    <scope>NUCLEOTIDE SEQUENCE [LARGE SCALE GENOMIC DNA]</scope>
    <source>
        <strain evidence="6 7">DSM 15930</strain>
    </source>
</reference>
<dbReference type="InterPro" id="IPR007197">
    <property type="entry name" value="rSAM"/>
</dbReference>
<evidence type="ECO:0000313" key="6">
    <source>
        <dbReference type="EMBL" id="SHM36674.1"/>
    </source>
</evidence>
<dbReference type="InterPro" id="IPR058240">
    <property type="entry name" value="rSAM_sf"/>
</dbReference>
<keyword evidence="3" id="KW-0408">Iron</keyword>
<dbReference type="GO" id="GO:0003824">
    <property type="term" value="F:catalytic activity"/>
    <property type="evidence" value="ECO:0007669"/>
    <property type="project" value="InterPro"/>
</dbReference>
<dbReference type="PROSITE" id="PS51918">
    <property type="entry name" value="RADICAL_SAM"/>
    <property type="match status" value="1"/>
</dbReference>
<gene>
    <name evidence="6" type="ORF">SAMN02746066_01709</name>
</gene>
<dbReference type="GO" id="GO:0051536">
    <property type="term" value="F:iron-sulfur cluster binding"/>
    <property type="evidence" value="ECO:0007669"/>
    <property type="project" value="UniProtKB-KW"/>
</dbReference>
<dbReference type="PANTHER" id="PTHR11228">
    <property type="entry name" value="RADICAL SAM DOMAIN PROTEIN"/>
    <property type="match status" value="1"/>
</dbReference>
<evidence type="ECO:0000259" key="5">
    <source>
        <dbReference type="PROSITE" id="PS51918"/>
    </source>
</evidence>
<feature type="domain" description="Radical SAM core" evidence="5">
    <location>
        <begin position="6"/>
        <end position="232"/>
    </location>
</feature>
<evidence type="ECO:0000256" key="4">
    <source>
        <dbReference type="ARBA" id="ARBA00023014"/>
    </source>
</evidence>
<organism evidence="6 7">
    <name type="scientific">Anaerosporobacter mobilis DSM 15930</name>
    <dbReference type="NCBI Taxonomy" id="1120996"/>
    <lineage>
        <taxon>Bacteria</taxon>
        <taxon>Bacillati</taxon>
        <taxon>Bacillota</taxon>
        <taxon>Clostridia</taxon>
        <taxon>Lachnospirales</taxon>
        <taxon>Lachnospiraceae</taxon>
        <taxon>Anaerosporobacter</taxon>
    </lineage>
</organism>
<dbReference type="Gene3D" id="3.20.20.70">
    <property type="entry name" value="Aldolase class I"/>
    <property type="match status" value="1"/>
</dbReference>
<evidence type="ECO:0000256" key="3">
    <source>
        <dbReference type="ARBA" id="ARBA00023004"/>
    </source>
</evidence>
<protein>
    <submittedName>
        <fullName evidence="6">Radical SAM superfamily enzyme, MoaA/NifB/PqqE/SkfB family</fullName>
    </submittedName>
</protein>
<dbReference type="SUPFAM" id="SSF102114">
    <property type="entry name" value="Radical SAM enzymes"/>
    <property type="match status" value="1"/>
</dbReference>
<keyword evidence="2" id="KW-0479">Metal-binding</keyword>
<dbReference type="EMBL" id="FRCP01000009">
    <property type="protein sequence ID" value="SHM36674.1"/>
    <property type="molecule type" value="Genomic_DNA"/>
</dbReference>
<dbReference type="SFLD" id="SFLDS00029">
    <property type="entry name" value="Radical_SAM"/>
    <property type="match status" value="1"/>
</dbReference>
<dbReference type="GO" id="GO:0046872">
    <property type="term" value="F:metal ion binding"/>
    <property type="evidence" value="ECO:0007669"/>
    <property type="project" value="UniProtKB-KW"/>
</dbReference>
<keyword evidence="1" id="KW-0949">S-adenosyl-L-methionine</keyword>
<dbReference type="RefSeq" id="WP_073286022.1">
    <property type="nucleotide sequence ID" value="NZ_FRCP01000009.1"/>
</dbReference>
<evidence type="ECO:0000313" key="7">
    <source>
        <dbReference type="Proteomes" id="UP000184038"/>
    </source>
</evidence>
<dbReference type="CDD" id="cd01335">
    <property type="entry name" value="Radical_SAM"/>
    <property type="match status" value="1"/>
</dbReference>
<dbReference type="PANTHER" id="PTHR11228:SF7">
    <property type="entry name" value="PQQA PEPTIDE CYCLASE"/>
    <property type="match status" value="1"/>
</dbReference>
<dbReference type="InterPro" id="IPR013785">
    <property type="entry name" value="Aldolase_TIM"/>
</dbReference>
<keyword evidence="4" id="KW-0411">Iron-sulfur</keyword>
<evidence type="ECO:0000256" key="2">
    <source>
        <dbReference type="ARBA" id="ARBA00022723"/>
    </source>
</evidence>
<dbReference type="Proteomes" id="UP000184038">
    <property type="component" value="Unassembled WGS sequence"/>
</dbReference>
<dbReference type="Pfam" id="PF04055">
    <property type="entry name" value="Radical_SAM"/>
    <property type="match status" value="1"/>
</dbReference>
<dbReference type="STRING" id="1120996.SAMN02746066_01709"/>